<proteinExistence type="predicted"/>
<comment type="caution">
    <text evidence="2">The sequence shown here is derived from an EMBL/GenBank/DDBJ whole genome shotgun (WGS) entry which is preliminary data.</text>
</comment>
<feature type="region of interest" description="Disordered" evidence="1">
    <location>
        <begin position="1"/>
        <end position="59"/>
    </location>
</feature>
<reference evidence="2" key="1">
    <citation type="submission" date="2020-11" db="EMBL/GenBank/DDBJ databases">
        <authorList>
            <consortium name="DOE Joint Genome Institute"/>
            <person name="Ahrendt S."/>
            <person name="Riley R."/>
            <person name="Andreopoulos W."/>
            <person name="Labutti K."/>
            <person name="Pangilinan J."/>
            <person name="Ruiz-Duenas F.J."/>
            <person name="Barrasa J.M."/>
            <person name="Sanchez-Garcia M."/>
            <person name="Camarero S."/>
            <person name="Miyauchi S."/>
            <person name="Serrano A."/>
            <person name="Linde D."/>
            <person name="Babiker R."/>
            <person name="Drula E."/>
            <person name="Ayuso-Fernandez I."/>
            <person name="Pacheco R."/>
            <person name="Padilla G."/>
            <person name="Ferreira P."/>
            <person name="Barriuso J."/>
            <person name="Kellner H."/>
            <person name="Castanera R."/>
            <person name="Alfaro M."/>
            <person name="Ramirez L."/>
            <person name="Pisabarro A.G."/>
            <person name="Kuo A."/>
            <person name="Tritt A."/>
            <person name="Lipzen A."/>
            <person name="He G."/>
            <person name="Yan M."/>
            <person name="Ng V."/>
            <person name="Cullen D."/>
            <person name="Martin F."/>
            <person name="Rosso M.-N."/>
            <person name="Henrissat B."/>
            <person name="Hibbett D."/>
            <person name="Martinez A.T."/>
            <person name="Grigoriev I.V."/>
        </authorList>
    </citation>
    <scope>NUCLEOTIDE SEQUENCE</scope>
    <source>
        <strain evidence="2">MF-IS2</strain>
    </source>
</reference>
<dbReference type="EMBL" id="MU152070">
    <property type="protein sequence ID" value="KAF9441089.1"/>
    <property type="molecule type" value="Genomic_DNA"/>
</dbReference>
<name>A0A9P5X029_9AGAR</name>
<feature type="compositionally biased region" description="Basic and acidic residues" evidence="1">
    <location>
        <begin position="16"/>
        <end position="28"/>
    </location>
</feature>
<gene>
    <name evidence="2" type="ORF">P691DRAFT_800369</name>
</gene>
<protein>
    <submittedName>
        <fullName evidence="2">Uncharacterized protein</fullName>
    </submittedName>
</protein>
<dbReference type="Proteomes" id="UP000807342">
    <property type="component" value="Unassembled WGS sequence"/>
</dbReference>
<evidence type="ECO:0000313" key="2">
    <source>
        <dbReference type="EMBL" id="KAF9441089.1"/>
    </source>
</evidence>
<keyword evidence="3" id="KW-1185">Reference proteome</keyword>
<dbReference type="AlphaFoldDB" id="A0A9P5X029"/>
<accession>A0A9P5X029</accession>
<evidence type="ECO:0000256" key="1">
    <source>
        <dbReference type="SAM" id="MobiDB-lite"/>
    </source>
</evidence>
<organism evidence="2 3">
    <name type="scientific">Macrolepiota fuliginosa MF-IS2</name>
    <dbReference type="NCBI Taxonomy" id="1400762"/>
    <lineage>
        <taxon>Eukaryota</taxon>
        <taxon>Fungi</taxon>
        <taxon>Dikarya</taxon>
        <taxon>Basidiomycota</taxon>
        <taxon>Agaricomycotina</taxon>
        <taxon>Agaricomycetes</taxon>
        <taxon>Agaricomycetidae</taxon>
        <taxon>Agaricales</taxon>
        <taxon>Agaricineae</taxon>
        <taxon>Agaricaceae</taxon>
        <taxon>Macrolepiota</taxon>
    </lineage>
</organism>
<evidence type="ECO:0000313" key="3">
    <source>
        <dbReference type="Proteomes" id="UP000807342"/>
    </source>
</evidence>
<sequence length="75" mass="8210">MLASNERTKRKGGGNRRRDIDQRIERQVHPTTSAAAIYATPDTPAPRPHPVLSSTPSEAPKCVPVAHYYQAGLFA</sequence>